<protein>
    <submittedName>
        <fullName evidence="5">Pirin family protein</fullName>
    </submittedName>
</protein>
<comment type="caution">
    <text evidence="5">The sequence shown here is derived from an EMBL/GenBank/DDBJ whole genome shotgun (WGS) entry which is preliminary data.</text>
</comment>
<keyword evidence="6" id="KW-1185">Reference proteome</keyword>
<proteinExistence type="inferred from homology"/>
<comment type="similarity">
    <text evidence="1 2">Belongs to the pirin family.</text>
</comment>
<gene>
    <name evidence="5" type="ORF">GCM10010357_00010</name>
</gene>
<dbReference type="InterPro" id="IPR041602">
    <property type="entry name" value="Quercetinase_C"/>
</dbReference>
<evidence type="ECO:0000313" key="5">
    <source>
        <dbReference type="EMBL" id="GAA0383018.1"/>
    </source>
</evidence>
<dbReference type="EMBL" id="BAAABX010000001">
    <property type="protein sequence ID" value="GAA0383018.1"/>
    <property type="molecule type" value="Genomic_DNA"/>
</dbReference>
<dbReference type="Gene3D" id="2.60.120.10">
    <property type="entry name" value="Jelly Rolls"/>
    <property type="match status" value="2"/>
</dbReference>
<organism evidence="5 6">
    <name type="scientific">Streptomyces luteireticuli</name>
    <dbReference type="NCBI Taxonomy" id="173858"/>
    <lineage>
        <taxon>Bacteria</taxon>
        <taxon>Bacillati</taxon>
        <taxon>Actinomycetota</taxon>
        <taxon>Actinomycetes</taxon>
        <taxon>Kitasatosporales</taxon>
        <taxon>Streptomycetaceae</taxon>
        <taxon>Streptomyces</taxon>
    </lineage>
</organism>
<dbReference type="SUPFAM" id="SSF51182">
    <property type="entry name" value="RmlC-like cupins"/>
    <property type="match status" value="1"/>
</dbReference>
<dbReference type="InterPro" id="IPR014710">
    <property type="entry name" value="RmlC-like_jellyroll"/>
</dbReference>
<reference evidence="5 6" key="1">
    <citation type="journal article" date="2019" name="Int. J. Syst. Evol. Microbiol.">
        <title>The Global Catalogue of Microorganisms (GCM) 10K type strain sequencing project: providing services to taxonomists for standard genome sequencing and annotation.</title>
        <authorList>
            <consortium name="The Broad Institute Genomics Platform"/>
            <consortium name="The Broad Institute Genome Sequencing Center for Infectious Disease"/>
            <person name="Wu L."/>
            <person name="Ma J."/>
        </authorList>
    </citation>
    <scope>NUCLEOTIDE SEQUENCE [LARGE SCALE GENOMIC DNA]</scope>
    <source>
        <strain evidence="5 6">JCM 4788</strain>
    </source>
</reference>
<evidence type="ECO:0000256" key="1">
    <source>
        <dbReference type="ARBA" id="ARBA00008416"/>
    </source>
</evidence>
<sequence>MRVRGVSSGFRHGDKPALFGCGAGRPGYRSPVIEARIQVRRAAERFLGGDAEAGISTRHAFSFSGFYDPDNVRFGPLSACNEELLAPGAGFAEHPHRDVEIVTWVVEGELVHEDSAGHVEAVRPGDVQWLSAGEGVRHVERNGGAGPLRFVQMWLTPLEAGGPPVYGVSRSVPDGEVCALPRAGAVLHVRRPGAGERCALPGAQWLYVHVVRGALRLAGWTLAEGDSARVQDAMSLDAVALDEGAELLLWEMRAEARFP</sequence>
<feature type="domain" description="Quercetin 2,3-dioxygenase C-terminal cupin" evidence="4">
    <location>
        <begin position="203"/>
        <end position="252"/>
    </location>
</feature>
<dbReference type="PANTHER" id="PTHR43212">
    <property type="entry name" value="QUERCETIN 2,3-DIOXYGENASE"/>
    <property type="match status" value="1"/>
</dbReference>
<dbReference type="Pfam" id="PF02678">
    <property type="entry name" value="Pirin"/>
    <property type="match status" value="1"/>
</dbReference>
<dbReference type="Pfam" id="PF17954">
    <property type="entry name" value="Pirin_C_2"/>
    <property type="match status" value="1"/>
</dbReference>
<evidence type="ECO:0000259" key="4">
    <source>
        <dbReference type="Pfam" id="PF17954"/>
    </source>
</evidence>
<dbReference type="InterPro" id="IPR012093">
    <property type="entry name" value="Pirin"/>
</dbReference>
<evidence type="ECO:0000256" key="2">
    <source>
        <dbReference type="RuleBase" id="RU003457"/>
    </source>
</evidence>
<dbReference type="PANTHER" id="PTHR43212:SF3">
    <property type="entry name" value="QUERCETIN 2,3-DIOXYGENASE"/>
    <property type="match status" value="1"/>
</dbReference>
<feature type="domain" description="Pirin N-terminal" evidence="3">
    <location>
        <begin position="52"/>
        <end position="155"/>
    </location>
</feature>
<evidence type="ECO:0000313" key="6">
    <source>
        <dbReference type="Proteomes" id="UP001500879"/>
    </source>
</evidence>
<dbReference type="InterPro" id="IPR011051">
    <property type="entry name" value="RmlC_Cupin_sf"/>
</dbReference>
<dbReference type="Proteomes" id="UP001500879">
    <property type="component" value="Unassembled WGS sequence"/>
</dbReference>
<dbReference type="InterPro" id="IPR003829">
    <property type="entry name" value="Pirin_N_dom"/>
</dbReference>
<evidence type="ECO:0000259" key="3">
    <source>
        <dbReference type="Pfam" id="PF02678"/>
    </source>
</evidence>
<accession>A0ABN0Y584</accession>
<name>A0ABN0Y584_9ACTN</name>